<organism evidence="1 2">
    <name type="scientific">Cryobacterium luteum</name>
    <dbReference type="NCBI Taxonomy" id="1424661"/>
    <lineage>
        <taxon>Bacteria</taxon>
        <taxon>Bacillati</taxon>
        <taxon>Actinomycetota</taxon>
        <taxon>Actinomycetes</taxon>
        <taxon>Micrococcales</taxon>
        <taxon>Microbacteriaceae</taxon>
        <taxon>Cryobacterium</taxon>
    </lineage>
</organism>
<proteinExistence type="predicted"/>
<keyword evidence="2" id="KW-1185">Reference proteome</keyword>
<protein>
    <submittedName>
        <fullName evidence="1">DUF1905 domain-containing protein</fullName>
    </submittedName>
</protein>
<dbReference type="EMBL" id="SOFF01000058">
    <property type="protein sequence ID" value="TFB82490.1"/>
    <property type="molecule type" value="Genomic_DNA"/>
</dbReference>
<dbReference type="Proteomes" id="UP000297654">
    <property type="component" value="Unassembled WGS sequence"/>
</dbReference>
<evidence type="ECO:0000313" key="2">
    <source>
        <dbReference type="Proteomes" id="UP000297654"/>
    </source>
</evidence>
<sequence length="97" mass="10275">MTTPEHPDQTLDVTFTATVIAHSNSGWPCVQIADSAEFFGTGKAVKISGTVDGHPYEATMLPVGGGIHMMPLRAAFRKLLAKSVGDDVTVHLNARLA</sequence>
<reference evidence="1 2" key="1">
    <citation type="submission" date="2019-03" db="EMBL/GenBank/DDBJ databases">
        <title>Genomics of glacier-inhabiting Cryobacterium strains.</title>
        <authorList>
            <person name="Liu Q."/>
            <person name="Xin Y.-H."/>
        </authorList>
    </citation>
    <scope>NUCLEOTIDE SEQUENCE [LARGE SCALE GENOMIC DNA]</scope>
    <source>
        <strain evidence="1 2">Hh15</strain>
    </source>
</reference>
<dbReference type="Gene3D" id="2.40.30.100">
    <property type="entry name" value="AF2212/PG0164-like"/>
    <property type="match status" value="1"/>
</dbReference>
<dbReference type="OrthoDB" id="8246703at2"/>
<accession>A0A1H8DGT9</accession>
<dbReference type="STRING" id="1424661.SAMN05216281_103274"/>
<comment type="caution">
    <text evidence="1">The sequence shown here is derived from an EMBL/GenBank/DDBJ whole genome shotgun (WGS) entry which is preliminary data.</text>
</comment>
<dbReference type="Pfam" id="PF08922">
    <property type="entry name" value="DUF1905"/>
    <property type="match status" value="1"/>
</dbReference>
<dbReference type="RefSeq" id="WP_092108121.1">
    <property type="nucleotide sequence ID" value="NZ_FOCN01000003.1"/>
</dbReference>
<name>A0A1H8DGT9_9MICO</name>
<dbReference type="SUPFAM" id="SSF141694">
    <property type="entry name" value="AF2212/PG0164-like"/>
    <property type="match status" value="1"/>
</dbReference>
<evidence type="ECO:0000313" key="1">
    <source>
        <dbReference type="EMBL" id="TFB82490.1"/>
    </source>
</evidence>
<dbReference type="InterPro" id="IPR037079">
    <property type="entry name" value="AF2212/PG0164-like_sf"/>
</dbReference>
<dbReference type="AlphaFoldDB" id="A0A1H8DGT9"/>
<dbReference type="InterPro" id="IPR015018">
    <property type="entry name" value="DUF1905"/>
</dbReference>
<gene>
    <name evidence="1" type="ORF">E3O10_17355</name>
</gene>